<dbReference type="EMBL" id="QEAO01000109">
    <property type="protein sequence ID" value="TPX30058.1"/>
    <property type="molecule type" value="Genomic_DNA"/>
</dbReference>
<keyword evidence="4" id="KW-0238">DNA-binding</keyword>
<feature type="region of interest" description="Disordered" evidence="8">
    <location>
        <begin position="1"/>
        <end position="79"/>
    </location>
</feature>
<evidence type="ECO:0000256" key="1">
    <source>
        <dbReference type="ARBA" id="ARBA00004123"/>
    </source>
</evidence>
<keyword evidence="5" id="KW-0234">DNA repair</keyword>
<dbReference type="GeneID" id="42007500"/>
<dbReference type="Pfam" id="PF14520">
    <property type="entry name" value="HHH_5"/>
    <property type="match status" value="1"/>
</dbReference>
<dbReference type="InterPro" id="IPR004579">
    <property type="entry name" value="ERCC1/RAD10/SWI10"/>
</dbReference>
<evidence type="ECO:0000256" key="2">
    <source>
        <dbReference type="ARBA" id="ARBA00008283"/>
    </source>
</evidence>
<dbReference type="FunFam" id="3.40.50.10130:FF:000001">
    <property type="entry name" value="DNA excision repair protein ERCC-1"/>
    <property type="match status" value="1"/>
</dbReference>
<dbReference type="RefSeq" id="XP_031021822.1">
    <property type="nucleotide sequence ID" value="XM_031172203.1"/>
</dbReference>
<evidence type="ECO:0000313" key="11">
    <source>
        <dbReference type="Proteomes" id="UP000319731"/>
    </source>
</evidence>
<keyword evidence="3" id="KW-0227">DNA damage</keyword>
<dbReference type="GO" id="GO:0006302">
    <property type="term" value="P:double-strand break repair"/>
    <property type="evidence" value="ECO:0007669"/>
    <property type="project" value="UniProtKB-ARBA"/>
</dbReference>
<protein>
    <recommendedName>
        <fullName evidence="7">DNA excision repair protein ERCC-1</fullName>
    </recommendedName>
</protein>
<dbReference type="AlphaFoldDB" id="A0A507BR74"/>
<dbReference type="SUPFAM" id="SSF47781">
    <property type="entry name" value="RuvA domain 2-like"/>
    <property type="match status" value="1"/>
</dbReference>
<sequence>MSSSNNNNNRAGSSSNSSPSKRKFQLPKASDLDSSNKLNVNRFKPKGLSVDASGPIAASSTSSSSLQDQQQQASPIKPRTITLPTSAVKITRPTRPITTNPPLIIPGVTVPVENNTLKRTSTSFSESFGFIKEASAYQPPNAAASTIASTSSHVATSAQNGAGSTDGPIIEMAPQQRKSPNAILVNSNQNGNLVLKNIRNVAWEYSDIAADYQMGLTTLKYHRLHPEYIYTRLKQLGSHSYLLRVLLCMIDVDDHQAAMRELSKICVLNNLTLVLAWSAEEAGRYLETFKAYENKPPDFIKGQVDEDYLSKLTDVLTQVKSVNKTDVVTLATTFGSLKEIIAAKPEELNLCPGVGEQKVRRLQAAFNEPFVLSKKAK</sequence>
<organism evidence="10 11">
    <name type="scientific">Synchytrium microbalum</name>
    <dbReference type="NCBI Taxonomy" id="1806994"/>
    <lineage>
        <taxon>Eukaryota</taxon>
        <taxon>Fungi</taxon>
        <taxon>Fungi incertae sedis</taxon>
        <taxon>Chytridiomycota</taxon>
        <taxon>Chytridiomycota incertae sedis</taxon>
        <taxon>Chytridiomycetes</taxon>
        <taxon>Synchytriales</taxon>
        <taxon>Synchytriaceae</taxon>
        <taxon>Synchytrium</taxon>
    </lineage>
</organism>
<dbReference type="GO" id="GO:0070914">
    <property type="term" value="P:UV-damage excision repair"/>
    <property type="evidence" value="ECO:0007669"/>
    <property type="project" value="TreeGrafter"/>
</dbReference>
<dbReference type="GO" id="GO:0006312">
    <property type="term" value="P:mitotic recombination"/>
    <property type="evidence" value="ECO:0007669"/>
    <property type="project" value="TreeGrafter"/>
</dbReference>
<dbReference type="GO" id="GO:0070522">
    <property type="term" value="C:ERCC4-ERCC1 complex"/>
    <property type="evidence" value="ECO:0007669"/>
    <property type="project" value="TreeGrafter"/>
</dbReference>
<reference evidence="10 11" key="1">
    <citation type="journal article" date="2019" name="Sci. Rep.">
        <title>Comparative genomics of chytrid fungi reveal insights into the obligate biotrophic and pathogenic lifestyle of Synchytrium endobioticum.</title>
        <authorList>
            <person name="van de Vossenberg B.T.L.H."/>
            <person name="Warris S."/>
            <person name="Nguyen H.D.T."/>
            <person name="van Gent-Pelzer M.P.E."/>
            <person name="Joly D.L."/>
            <person name="van de Geest H.C."/>
            <person name="Bonants P.J.M."/>
            <person name="Smith D.S."/>
            <person name="Levesque C.A."/>
            <person name="van der Lee T.A.J."/>
        </authorList>
    </citation>
    <scope>NUCLEOTIDE SEQUENCE [LARGE SCALE GENOMIC DNA]</scope>
    <source>
        <strain evidence="10 11">JEL517</strain>
    </source>
</reference>
<proteinExistence type="inferred from homology"/>
<accession>A0A507BR74</accession>
<dbReference type="SUPFAM" id="SSF52980">
    <property type="entry name" value="Restriction endonuclease-like"/>
    <property type="match status" value="1"/>
</dbReference>
<evidence type="ECO:0000256" key="3">
    <source>
        <dbReference type="ARBA" id="ARBA00022763"/>
    </source>
</evidence>
<dbReference type="GO" id="GO:0006289">
    <property type="term" value="P:nucleotide-excision repair"/>
    <property type="evidence" value="ECO:0007669"/>
    <property type="project" value="UniProtKB-ARBA"/>
</dbReference>
<dbReference type="Pfam" id="PF03834">
    <property type="entry name" value="Rad10"/>
    <property type="match status" value="1"/>
</dbReference>
<dbReference type="OrthoDB" id="10262814at2759"/>
<evidence type="ECO:0000259" key="9">
    <source>
        <dbReference type="Pfam" id="PF03834"/>
    </source>
</evidence>
<evidence type="ECO:0000256" key="6">
    <source>
        <dbReference type="ARBA" id="ARBA00023242"/>
    </source>
</evidence>
<dbReference type="Gene3D" id="1.10.150.20">
    <property type="entry name" value="5' to 3' exonuclease, C-terminal subdomain"/>
    <property type="match status" value="1"/>
</dbReference>
<evidence type="ECO:0000256" key="8">
    <source>
        <dbReference type="SAM" id="MobiDB-lite"/>
    </source>
</evidence>
<evidence type="ECO:0000256" key="5">
    <source>
        <dbReference type="ARBA" id="ARBA00023204"/>
    </source>
</evidence>
<dbReference type="STRING" id="1806994.A0A507BR74"/>
<comment type="caution">
    <text evidence="10">The sequence shown here is derived from an EMBL/GenBank/DDBJ whole genome shotgun (WGS) entry which is preliminary data.</text>
</comment>
<dbReference type="FunFam" id="1.10.150.20:FF:000017">
    <property type="entry name" value="DNA excision repair protein ERCC-1"/>
    <property type="match status" value="1"/>
</dbReference>
<name>A0A507BR74_9FUNG</name>
<evidence type="ECO:0000313" key="10">
    <source>
        <dbReference type="EMBL" id="TPX30058.1"/>
    </source>
</evidence>
<dbReference type="GO" id="GO:0003684">
    <property type="term" value="F:damaged DNA binding"/>
    <property type="evidence" value="ECO:0007669"/>
    <property type="project" value="InterPro"/>
</dbReference>
<dbReference type="PANTHER" id="PTHR12749">
    <property type="entry name" value="EXCISION REPAIR CROSS-COMPLEMENTING 1 ERCC1"/>
    <property type="match status" value="1"/>
</dbReference>
<dbReference type="PANTHER" id="PTHR12749:SF0">
    <property type="entry name" value="DNA EXCISION REPAIR PROTEIN ERCC-1"/>
    <property type="match status" value="1"/>
</dbReference>
<dbReference type="InterPro" id="IPR010994">
    <property type="entry name" value="RuvA_2-like"/>
</dbReference>
<dbReference type="GO" id="GO:0003697">
    <property type="term" value="F:single-stranded DNA binding"/>
    <property type="evidence" value="ECO:0007669"/>
    <property type="project" value="TreeGrafter"/>
</dbReference>
<comment type="subcellular location">
    <subcellularLocation>
        <location evidence="1">Nucleus</location>
    </subcellularLocation>
</comment>
<dbReference type="InterPro" id="IPR047260">
    <property type="entry name" value="ERCC1-like_central_dom"/>
</dbReference>
<feature type="compositionally biased region" description="Low complexity" evidence="8">
    <location>
        <begin position="52"/>
        <end position="74"/>
    </location>
</feature>
<keyword evidence="6" id="KW-0539">Nucleus</keyword>
<feature type="domain" description="ERCC1-like central" evidence="9">
    <location>
        <begin position="183"/>
        <end position="290"/>
    </location>
</feature>
<comment type="similarity">
    <text evidence="2">Belongs to the ERCC1/RAD10/SWI10 family.</text>
</comment>
<dbReference type="InterPro" id="IPR011335">
    <property type="entry name" value="Restrct_endonuc-II-like"/>
</dbReference>
<keyword evidence="11" id="KW-1185">Reference proteome</keyword>
<gene>
    <name evidence="10" type="ORF">SmJEL517_g06277</name>
</gene>
<dbReference type="Gene3D" id="3.40.50.10130">
    <property type="match status" value="1"/>
</dbReference>
<feature type="compositionally biased region" description="Low complexity" evidence="8">
    <location>
        <begin position="1"/>
        <end position="19"/>
    </location>
</feature>
<evidence type="ECO:0000256" key="4">
    <source>
        <dbReference type="ARBA" id="ARBA00023125"/>
    </source>
</evidence>
<dbReference type="CDD" id="cd22325">
    <property type="entry name" value="ERCC1_C-like"/>
    <property type="match status" value="1"/>
</dbReference>
<evidence type="ECO:0000256" key="7">
    <source>
        <dbReference type="ARBA" id="ARBA00071993"/>
    </source>
</evidence>
<dbReference type="GO" id="GO:0000110">
    <property type="term" value="C:nucleotide-excision repair factor 1 complex"/>
    <property type="evidence" value="ECO:0007669"/>
    <property type="project" value="TreeGrafter"/>
</dbReference>
<dbReference type="NCBIfam" id="TIGR00597">
    <property type="entry name" value="rad10"/>
    <property type="match status" value="1"/>
</dbReference>
<dbReference type="Proteomes" id="UP000319731">
    <property type="component" value="Unassembled WGS sequence"/>
</dbReference>